<sequence length="189" mass="20039">MGKPSSSTWRATTTPSGTCTSLSSDIGACQSQGIKVLLSLGGSSGNYSLSSSDDSACVATYLWDNYLGGSSSSCSLGNAVLDGINFDIEQGGPDHYDELVKQLSNLGNQATKVYLSDATKSGYILPDDLTSQVMPAINGVSNYDDIMLWSRYYDLNSGYGATEKIGEHPGSLLLEGDKILIRVRVVVKE</sequence>
<dbReference type="GO" id="GO:0005576">
    <property type="term" value="C:extracellular region"/>
    <property type="evidence" value="ECO:0007669"/>
    <property type="project" value="TreeGrafter"/>
</dbReference>
<proteinExistence type="inferred from homology"/>
<evidence type="ECO:0000256" key="6">
    <source>
        <dbReference type="ARBA" id="ARBA00023157"/>
    </source>
</evidence>
<dbReference type="PROSITE" id="PS51910">
    <property type="entry name" value="GH18_2"/>
    <property type="match status" value="1"/>
</dbReference>
<dbReference type="AlphaFoldDB" id="A0A426XY93"/>
<evidence type="ECO:0000256" key="7">
    <source>
        <dbReference type="ARBA" id="ARBA00023277"/>
    </source>
</evidence>
<protein>
    <recommendedName>
        <fullName evidence="2">chitinase</fullName>
        <ecNumber evidence="2">3.2.1.14</ecNumber>
    </recommendedName>
</protein>
<dbReference type="Pfam" id="PF00704">
    <property type="entry name" value="Glyco_hydro_18"/>
    <property type="match status" value="1"/>
</dbReference>
<keyword evidence="8 9" id="KW-0326">Glycosidase</keyword>
<dbReference type="Proteomes" id="UP000287651">
    <property type="component" value="Unassembled WGS sequence"/>
</dbReference>
<evidence type="ECO:0000256" key="3">
    <source>
        <dbReference type="ARBA" id="ARBA00022729"/>
    </source>
</evidence>
<evidence type="ECO:0000313" key="13">
    <source>
        <dbReference type="Proteomes" id="UP000287651"/>
    </source>
</evidence>
<dbReference type="PROSITE" id="PS01095">
    <property type="entry name" value="GH18_1"/>
    <property type="match status" value="1"/>
</dbReference>
<reference evidence="12 13" key="1">
    <citation type="journal article" date="2014" name="Agronomy (Basel)">
        <title>A Draft Genome Sequence for Ensete ventricosum, the Drought-Tolerant Tree Against Hunger.</title>
        <authorList>
            <person name="Harrison J."/>
            <person name="Moore K.A."/>
            <person name="Paszkiewicz K."/>
            <person name="Jones T."/>
            <person name="Grant M."/>
            <person name="Ambacheew D."/>
            <person name="Muzemil S."/>
            <person name="Studholme D.J."/>
        </authorList>
    </citation>
    <scope>NUCLEOTIDE SEQUENCE [LARGE SCALE GENOMIC DNA]</scope>
</reference>
<accession>A0A426XY93</accession>
<keyword evidence="6" id="KW-1015">Disulfide bond</keyword>
<evidence type="ECO:0000256" key="8">
    <source>
        <dbReference type="ARBA" id="ARBA00023295"/>
    </source>
</evidence>
<evidence type="ECO:0000256" key="1">
    <source>
        <dbReference type="ARBA" id="ARBA00000822"/>
    </source>
</evidence>
<gene>
    <name evidence="12" type="ORF">B296_00037779</name>
</gene>
<evidence type="ECO:0000256" key="9">
    <source>
        <dbReference type="RuleBase" id="RU000489"/>
    </source>
</evidence>
<keyword evidence="5" id="KW-0624">Polysaccharide degradation</keyword>
<comment type="catalytic activity">
    <reaction evidence="1">
        <text>Random endo-hydrolysis of N-acetyl-beta-D-glucosaminide (1-&gt;4)-beta-linkages in chitin and chitodextrins.</text>
        <dbReference type="EC" id="3.2.1.14"/>
    </reaction>
</comment>
<evidence type="ECO:0000256" key="10">
    <source>
        <dbReference type="RuleBase" id="RU004453"/>
    </source>
</evidence>
<dbReference type="GO" id="GO:0005975">
    <property type="term" value="P:carbohydrate metabolic process"/>
    <property type="evidence" value="ECO:0007669"/>
    <property type="project" value="InterPro"/>
</dbReference>
<name>A0A426XY93_ENSVE</name>
<keyword evidence="5" id="KW-0146">Chitin degradation</keyword>
<evidence type="ECO:0000256" key="5">
    <source>
        <dbReference type="ARBA" id="ARBA00023024"/>
    </source>
</evidence>
<dbReference type="InterPro" id="IPR050542">
    <property type="entry name" value="Glycosyl_Hydrlase18_Chitinase"/>
</dbReference>
<dbReference type="PANTHER" id="PTHR45708">
    <property type="entry name" value="ENDOCHITINASE"/>
    <property type="match status" value="1"/>
</dbReference>
<dbReference type="SUPFAM" id="SSF51445">
    <property type="entry name" value="(Trans)glycosidases"/>
    <property type="match status" value="1"/>
</dbReference>
<dbReference type="EMBL" id="AMZH03016458">
    <property type="protein sequence ID" value="RRT44446.1"/>
    <property type="molecule type" value="Genomic_DNA"/>
</dbReference>
<dbReference type="InterPro" id="IPR001579">
    <property type="entry name" value="Glyco_hydro_18_chit_AS"/>
</dbReference>
<evidence type="ECO:0000259" key="11">
    <source>
        <dbReference type="PROSITE" id="PS51910"/>
    </source>
</evidence>
<dbReference type="InterPro" id="IPR017853">
    <property type="entry name" value="GH"/>
</dbReference>
<dbReference type="PANTHER" id="PTHR45708:SF22">
    <property type="entry name" value="ACIDIC ENDOCHITINASE"/>
    <property type="match status" value="1"/>
</dbReference>
<keyword evidence="4 9" id="KW-0378">Hydrolase</keyword>
<dbReference type="EC" id="3.2.1.14" evidence="2"/>
<dbReference type="GO" id="GO:0006032">
    <property type="term" value="P:chitin catabolic process"/>
    <property type="evidence" value="ECO:0007669"/>
    <property type="project" value="UniProtKB-KW"/>
</dbReference>
<dbReference type="InterPro" id="IPR001223">
    <property type="entry name" value="Glyco_hydro18_cat"/>
</dbReference>
<evidence type="ECO:0000256" key="2">
    <source>
        <dbReference type="ARBA" id="ARBA00012729"/>
    </source>
</evidence>
<comment type="caution">
    <text evidence="12">The sequence shown here is derived from an EMBL/GenBank/DDBJ whole genome shotgun (WGS) entry which is preliminary data.</text>
</comment>
<feature type="domain" description="GH18" evidence="11">
    <location>
        <begin position="1"/>
        <end position="189"/>
    </location>
</feature>
<keyword evidence="7" id="KW-0119">Carbohydrate metabolism</keyword>
<evidence type="ECO:0000256" key="4">
    <source>
        <dbReference type="ARBA" id="ARBA00022801"/>
    </source>
</evidence>
<dbReference type="GO" id="GO:0008843">
    <property type="term" value="F:endochitinase activity"/>
    <property type="evidence" value="ECO:0007669"/>
    <property type="project" value="UniProtKB-EC"/>
</dbReference>
<organism evidence="12 13">
    <name type="scientific">Ensete ventricosum</name>
    <name type="common">Abyssinian banana</name>
    <name type="synonym">Musa ensete</name>
    <dbReference type="NCBI Taxonomy" id="4639"/>
    <lineage>
        <taxon>Eukaryota</taxon>
        <taxon>Viridiplantae</taxon>
        <taxon>Streptophyta</taxon>
        <taxon>Embryophyta</taxon>
        <taxon>Tracheophyta</taxon>
        <taxon>Spermatophyta</taxon>
        <taxon>Magnoliopsida</taxon>
        <taxon>Liliopsida</taxon>
        <taxon>Zingiberales</taxon>
        <taxon>Musaceae</taxon>
        <taxon>Ensete</taxon>
    </lineage>
</organism>
<comment type="similarity">
    <text evidence="10">Belongs to the glycosyl hydrolase 18 family.</text>
</comment>
<evidence type="ECO:0000313" key="12">
    <source>
        <dbReference type="EMBL" id="RRT44446.1"/>
    </source>
</evidence>
<dbReference type="Gene3D" id="3.20.20.80">
    <property type="entry name" value="Glycosidases"/>
    <property type="match status" value="1"/>
</dbReference>
<keyword evidence="3" id="KW-0732">Signal</keyword>